<comment type="subcellular location">
    <subcellularLocation>
        <location evidence="1">Nucleus</location>
    </subcellularLocation>
</comment>
<keyword evidence="9" id="KW-1185">Reference proteome</keyword>
<name>A0AA85K7V6_TRIRE</name>
<dbReference type="AlphaFoldDB" id="A0AA85K7V6"/>
<evidence type="ECO:0000256" key="4">
    <source>
        <dbReference type="ARBA" id="ARBA00023163"/>
    </source>
</evidence>
<evidence type="ECO:0000256" key="8">
    <source>
        <dbReference type="SAM" id="MobiDB-lite"/>
    </source>
</evidence>
<dbReference type="GO" id="GO:0016592">
    <property type="term" value="C:mediator complex"/>
    <property type="evidence" value="ECO:0007669"/>
    <property type="project" value="InterPro"/>
</dbReference>
<dbReference type="Proteomes" id="UP000050795">
    <property type="component" value="Unassembled WGS sequence"/>
</dbReference>
<protein>
    <recommendedName>
        <fullName evidence="2">Mediator of RNA polymerase II transcription subunit 22</fullName>
    </recommendedName>
    <alternativeName>
        <fullName evidence="7">Mediator complex subunit 22</fullName>
    </alternativeName>
</protein>
<dbReference type="Pfam" id="PF06179">
    <property type="entry name" value="Med22"/>
    <property type="match status" value="1"/>
</dbReference>
<keyword evidence="4" id="KW-0804">Transcription</keyword>
<evidence type="ECO:0000256" key="5">
    <source>
        <dbReference type="ARBA" id="ARBA00023242"/>
    </source>
</evidence>
<feature type="compositionally biased region" description="Low complexity" evidence="8">
    <location>
        <begin position="1"/>
        <end position="14"/>
    </location>
</feature>
<dbReference type="InterPro" id="IPR009332">
    <property type="entry name" value="Med22"/>
</dbReference>
<evidence type="ECO:0000256" key="7">
    <source>
        <dbReference type="ARBA" id="ARBA00031962"/>
    </source>
</evidence>
<evidence type="ECO:0000313" key="9">
    <source>
        <dbReference type="Proteomes" id="UP000050795"/>
    </source>
</evidence>
<evidence type="ECO:0000256" key="2">
    <source>
        <dbReference type="ARBA" id="ARBA00019695"/>
    </source>
</evidence>
<evidence type="ECO:0000256" key="1">
    <source>
        <dbReference type="ARBA" id="ARBA00004123"/>
    </source>
</evidence>
<feature type="region of interest" description="Disordered" evidence="8">
    <location>
        <begin position="146"/>
        <end position="167"/>
    </location>
</feature>
<dbReference type="PANTHER" id="PTHR12434:SF6">
    <property type="entry name" value="MEDIATOR OF RNA POLYMERASE II TRANSCRIPTION SUBUNIT 22"/>
    <property type="match status" value="1"/>
</dbReference>
<comment type="function">
    <text evidence="6">Component of the Mediator complex, a coactivator involved in the regulated transcription of nearly all RNA polymerase II-dependent genes. Mediator functions as a bridge to convey information from gene-specific regulatory proteins to the basal RNA polymerase II transcription machinery. Mediator is recruited to promoters by direct interactions with regulatory proteins and serves as a scaffold for the assembly of a functional preinitiation complex with RNA polymerase II and the general transcription factors.</text>
</comment>
<keyword evidence="5" id="KW-0539">Nucleus</keyword>
<feature type="region of interest" description="Disordered" evidence="8">
    <location>
        <begin position="1"/>
        <end position="22"/>
    </location>
</feature>
<organism evidence="9 10">
    <name type="scientific">Trichobilharzia regenti</name>
    <name type="common">Nasal bird schistosome</name>
    <dbReference type="NCBI Taxonomy" id="157069"/>
    <lineage>
        <taxon>Eukaryota</taxon>
        <taxon>Metazoa</taxon>
        <taxon>Spiralia</taxon>
        <taxon>Lophotrochozoa</taxon>
        <taxon>Platyhelminthes</taxon>
        <taxon>Trematoda</taxon>
        <taxon>Digenea</taxon>
        <taxon>Strigeidida</taxon>
        <taxon>Schistosomatoidea</taxon>
        <taxon>Schistosomatidae</taxon>
        <taxon>Trichobilharzia</taxon>
    </lineage>
</organism>
<sequence length="167" mass="18989">MQSNQARSAASSSQGNLPRKRNTHIQSLKARLRTNINSILSNYEMILSRSKIDPNELTKGLNPYTQCAQDTFEFSVRAANIVHACENIARLVSEIKQYLILGDFCWLAEVTECNRERLRRRTLDIDRATIRLRDKLITELHSLDEETSPDYPIPTSSSSLTSSMDTT</sequence>
<accession>A0AA85K7V6</accession>
<feature type="compositionally biased region" description="Low complexity" evidence="8">
    <location>
        <begin position="155"/>
        <end position="167"/>
    </location>
</feature>
<dbReference type="WBParaSite" id="TREG1_60030.1">
    <property type="protein sequence ID" value="TREG1_60030.1"/>
    <property type="gene ID" value="TREG1_60030"/>
</dbReference>
<dbReference type="GO" id="GO:0006357">
    <property type="term" value="P:regulation of transcription by RNA polymerase II"/>
    <property type="evidence" value="ECO:0007669"/>
    <property type="project" value="InterPro"/>
</dbReference>
<evidence type="ECO:0000256" key="6">
    <source>
        <dbReference type="ARBA" id="ARBA00025687"/>
    </source>
</evidence>
<evidence type="ECO:0000313" key="10">
    <source>
        <dbReference type="WBParaSite" id="TREG1_60030.1"/>
    </source>
</evidence>
<proteinExistence type="predicted"/>
<keyword evidence="3" id="KW-0805">Transcription regulation</keyword>
<dbReference type="GO" id="GO:0003712">
    <property type="term" value="F:transcription coregulator activity"/>
    <property type="evidence" value="ECO:0007669"/>
    <property type="project" value="InterPro"/>
</dbReference>
<dbReference type="PANTHER" id="PTHR12434">
    <property type="entry name" value="MEDIATOR OF RNA POLYMERASE II TRANSCRIPTION SUBUNIT 22"/>
    <property type="match status" value="1"/>
</dbReference>
<evidence type="ECO:0000256" key="3">
    <source>
        <dbReference type="ARBA" id="ARBA00023015"/>
    </source>
</evidence>
<reference evidence="9" key="1">
    <citation type="submission" date="2022-06" db="EMBL/GenBank/DDBJ databases">
        <authorList>
            <person name="Berger JAMES D."/>
            <person name="Berger JAMES D."/>
        </authorList>
    </citation>
    <scope>NUCLEOTIDE SEQUENCE [LARGE SCALE GENOMIC DNA]</scope>
</reference>
<reference evidence="10" key="2">
    <citation type="submission" date="2023-11" db="UniProtKB">
        <authorList>
            <consortium name="WormBaseParasite"/>
        </authorList>
    </citation>
    <scope>IDENTIFICATION</scope>
</reference>